<evidence type="ECO:0000256" key="5">
    <source>
        <dbReference type="ARBA" id="ARBA00048735"/>
    </source>
</evidence>
<accession>A0A0P9CW05</accession>
<evidence type="ECO:0000259" key="7">
    <source>
        <dbReference type="SMART" id="SM00642"/>
    </source>
</evidence>
<dbReference type="GO" id="GO:0030979">
    <property type="term" value="P:alpha-glucan biosynthetic process"/>
    <property type="evidence" value="ECO:0007669"/>
    <property type="project" value="UniProtKB-UniRule"/>
</dbReference>
<evidence type="ECO:0000313" key="9">
    <source>
        <dbReference type="Proteomes" id="UP000050515"/>
    </source>
</evidence>
<dbReference type="PATRIC" id="fig|507754.4.peg.1455"/>
<dbReference type="GO" id="GO:0016758">
    <property type="term" value="F:hexosyltransferase activity"/>
    <property type="evidence" value="ECO:0007669"/>
    <property type="project" value="UniProtKB-UniRule"/>
</dbReference>
<feature type="active site" description="Proton donor" evidence="6">
    <location>
        <position position="403"/>
    </location>
</feature>
<dbReference type="Pfam" id="PF21702">
    <property type="entry name" value="GLGE_C"/>
    <property type="match status" value="1"/>
</dbReference>
<keyword evidence="2 6" id="KW-0328">Glycosyltransferase</keyword>
<evidence type="ECO:0000256" key="3">
    <source>
        <dbReference type="ARBA" id="ARBA00022679"/>
    </source>
</evidence>
<dbReference type="PANTHER" id="PTHR47786">
    <property type="entry name" value="ALPHA-1,4-GLUCAN:MALTOSE-1-PHOSPHATE MALTOSYLTRANSFERASE"/>
    <property type="match status" value="1"/>
</dbReference>
<dbReference type="InterPro" id="IPR026585">
    <property type="entry name" value="GlgE"/>
</dbReference>
<comment type="similarity">
    <text evidence="6">Belongs to the glycosyl hydrolase 13 family. GlgE subfamily.</text>
</comment>
<dbReference type="InterPro" id="IPR013780">
    <property type="entry name" value="Glyco_hydro_b"/>
</dbReference>
<dbReference type="Gene3D" id="1.20.58.80">
    <property type="entry name" value="Phosphotransferase system, lactose/cellobiose-type IIA subunit"/>
    <property type="match status" value="1"/>
</dbReference>
<dbReference type="InterPro" id="IPR049171">
    <property type="entry name" value="GLGE_C"/>
</dbReference>
<feature type="domain" description="Glycosyl hydrolase family 13 catalytic" evidence="7">
    <location>
        <begin position="196"/>
        <end position="538"/>
    </location>
</feature>
<dbReference type="InterPro" id="IPR006047">
    <property type="entry name" value="GH13_cat_dom"/>
</dbReference>
<dbReference type="InterPro" id="IPR017853">
    <property type="entry name" value="GH"/>
</dbReference>
<protein>
    <recommendedName>
        <fullName evidence="6">Alpha-1,4-glucan:maltose-1-phosphate maltosyltransferase</fullName>
        <shortName evidence="6">GMPMT</shortName>
        <ecNumber evidence="6">2.4.99.16</ecNumber>
    </recommendedName>
    <alternativeName>
        <fullName evidence="6">(1-&gt;4)-alpha-D-glucan:maltose-1-phosphate alpha-D-maltosyltransferase</fullName>
    </alternativeName>
</protein>
<dbReference type="Gene3D" id="3.20.20.80">
    <property type="entry name" value="Glycosidases"/>
    <property type="match status" value="1"/>
</dbReference>
<dbReference type="Proteomes" id="UP000050515">
    <property type="component" value="Unassembled WGS sequence"/>
</dbReference>
<dbReference type="Gene3D" id="2.60.40.10">
    <property type="entry name" value="Immunoglobulins"/>
    <property type="match status" value="1"/>
</dbReference>
<gene>
    <name evidence="6" type="primary">glgE</name>
    <name evidence="8" type="ORF">SE19_02265</name>
</gene>
<dbReference type="SMART" id="SM00642">
    <property type="entry name" value="Aamy"/>
    <property type="match status" value="1"/>
</dbReference>
<dbReference type="Pfam" id="PF00128">
    <property type="entry name" value="Alpha-amylase"/>
    <property type="match status" value="1"/>
</dbReference>
<evidence type="ECO:0000313" key="8">
    <source>
        <dbReference type="EMBL" id="KPV47159.1"/>
    </source>
</evidence>
<comment type="function">
    <text evidence="6">Maltosyltransferase that uses maltose 1-phosphate (M1P) as the sugar donor to elongate linear or branched alpha-(1-&gt;4)-glucans. Is involved in a branched alpha-glucan biosynthetic pathway from trehalose, together with TreS, Mak and GlgB.</text>
</comment>
<dbReference type="GO" id="GO:0004553">
    <property type="term" value="F:hydrolase activity, hydrolyzing O-glycosyl compounds"/>
    <property type="evidence" value="ECO:0007669"/>
    <property type="project" value="InterPro"/>
</dbReference>
<keyword evidence="4 6" id="KW-0119">Carbohydrate metabolism</keyword>
<dbReference type="CDD" id="cd11344">
    <property type="entry name" value="AmyAc_GlgE_like"/>
    <property type="match status" value="1"/>
</dbReference>
<comment type="catalytic activity">
    <reaction evidence="5 6">
        <text>alpha-maltose 1-phosphate + [(1-&gt;4)-alpha-D-glucosyl](n) = [(1-&gt;4)-alpha-D-glucosyl](n+2) + phosphate</text>
        <dbReference type="Rhea" id="RHEA:42692"/>
        <dbReference type="Rhea" id="RHEA-COMP:9584"/>
        <dbReference type="Rhea" id="RHEA-COMP:10183"/>
        <dbReference type="ChEBI" id="CHEBI:15444"/>
        <dbReference type="ChEBI" id="CHEBI:43474"/>
        <dbReference type="ChEBI" id="CHEBI:63576"/>
        <dbReference type="EC" id="2.4.99.16"/>
    </reaction>
</comment>
<reference evidence="8 9" key="1">
    <citation type="submission" date="2015-09" db="EMBL/GenBank/DDBJ databases">
        <title>Draft genome sequence of Acidiplasma aeolicum DSM 18409.</title>
        <authorList>
            <person name="Hemp J."/>
        </authorList>
    </citation>
    <scope>NUCLEOTIDE SEQUENCE [LARGE SCALE GENOMIC DNA]</scope>
    <source>
        <strain evidence="8 9">V</strain>
    </source>
</reference>
<dbReference type="EMBL" id="LJCQ01000122">
    <property type="protein sequence ID" value="KPV47159.1"/>
    <property type="molecule type" value="Genomic_DNA"/>
</dbReference>
<evidence type="ECO:0000256" key="2">
    <source>
        <dbReference type="ARBA" id="ARBA00022676"/>
    </source>
</evidence>
<evidence type="ECO:0000256" key="6">
    <source>
        <dbReference type="HAMAP-Rule" id="MF_02124"/>
    </source>
</evidence>
<proteinExistence type="inferred from homology"/>
<name>A0A0P9CW05_9ARCH</name>
<feature type="active site" description="Nucleophile" evidence="6">
    <location>
        <position position="374"/>
    </location>
</feature>
<dbReference type="PANTHER" id="PTHR47786:SF2">
    <property type="entry name" value="GLYCOSYL HYDROLASE FAMILY 13 CATALYTIC DOMAIN-CONTAINING PROTEIN"/>
    <property type="match status" value="1"/>
</dbReference>
<dbReference type="InterPro" id="IPR021828">
    <property type="entry name" value="GlgE_dom_N/S"/>
</dbReference>
<feature type="binding site" evidence="6">
    <location>
        <position position="243"/>
    </location>
    <ligand>
        <name>alpha-maltose 1-phosphate</name>
        <dbReference type="ChEBI" id="CHEBI:63576"/>
    </ligand>
</feature>
<keyword evidence="3 6" id="KW-0808">Transferase</keyword>
<dbReference type="SUPFAM" id="SSF51445">
    <property type="entry name" value="(Trans)glycosidases"/>
    <property type="match status" value="1"/>
</dbReference>
<feature type="binding site" evidence="6">
    <location>
        <position position="338"/>
    </location>
    <ligand>
        <name>alpha-maltose 1-phosphate</name>
        <dbReference type="ChEBI" id="CHEBI:63576"/>
    </ligand>
</feature>
<feature type="site" description="Transition state stabilizer" evidence="6">
    <location>
        <position position="461"/>
    </location>
</feature>
<evidence type="ECO:0000256" key="1">
    <source>
        <dbReference type="ARBA" id="ARBA00011738"/>
    </source>
</evidence>
<dbReference type="Pfam" id="PF11896">
    <property type="entry name" value="GlgE_dom_N_S"/>
    <property type="match status" value="1"/>
</dbReference>
<sequence>MTAPIAIENVRPEINCGRYPAKTIEGQDFYVSAEIFKSGHDLVYAVLKYRKKGKRRWNIIPMDSNPNDIFTAKFKTDGIGFYEYTIEAWKDSYGSLLKDIQSWYNAGENVEEDLKVIMEIIRYSYNNSRGDDKKFLRSSINEFKKLNVDKKIEMLKDQNFSAIVKKYQKKPEKTGYCKNLWLISDPVYGGYASWYELFPRSLGNDGRSGTLRDLINHLGYVKSMNFNVIYLTPIHPIGITNRRGKNGSRTASPGDPGSPWAIGNSSGGHYSINPELGTMDDFEDLVKSAEKLGIKIAMDIAFQCSPDHPYVHDHPEWFYHRLDGSIRYAENPPKKYYDIYPLNFEIKNKKALWNEMRNIIIYWINHGIRIFRIDNPHTKPLDFWEWLLNEIKSRYPDVVFLAEAFTKENLMFELSKRGFTMSYTYFTWRVTPEEITSYFSELNSEPLNYFFRPMLFTNTPDILGKDLWKGRNEFIIRAVLASTLSPLWGIYSGFELCENDHLGDTEEYLNSEKYEIKHRDFDSPGNIKDIISKLNIIREENPALKTHGNIYFCETTNNSILAYARYSQDFKNIVLVILNMDTDNVQSGYVRVPLGTLKINNYIYDAVDVLNNNKYKWNGEYNYVRLIPGKRQAHIMVIKC</sequence>
<comment type="subunit">
    <text evidence="1 6">Homodimer.</text>
</comment>
<feature type="binding site" evidence="6">
    <location>
        <position position="375"/>
    </location>
    <ligand>
        <name>alpha-maltose 1-phosphate</name>
        <dbReference type="ChEBI" id="CHEBI:63576"/>
    </ligand>
</feature>
<dbReference type="Gene3D" id="2.60.40.1180">
    <property type="entry name" value="Golgi alpha-mannosidase II"/>
    <property type="match status" value="1"/>
</dbReference>
<dbReference type="HAMAP" id="MF_02124">
    <property type="entry name" value="GlgE"/>
    <property type="match status" value="1"/>
</dbReference>
<dbReference type="InterPro" id="IPR013783">
    <property type="entry name" value="Ig-like_fold"/>
</dbReference>
<dbReference type="EC" id="2.4.99.16" evidence="6"/>
<evidence type="ECO:0000256" key="4">
    <source>
        <dbReference type="ARBA" id="ARBA00023277"/>
    </source>
</evidence>
<dbReference type="RefSeq" id="WP_054963949.1">
    <property type="nucleotide sequence ID" value="NZ_LJCQ01000122.1"/>
</dbReference>
<organism evidence="8 9">
    <name type="scientific">Acidiplasma aeolicum</name>
    <dbReference type="NCBI Taxonomy" id="507754"/>
    <lineage>
        <taxon>Archaea</taxon>
        <taxon>Methanobacteriati</taxon>
        <taxon>Thermoplasmatota</taxon>
        <taxon>Thermoplasmata</taxon>
        <taxon>Thermoplasmatales</taxon>
        <taxon>Ferroplasmaceae</taxon>
        <taxon>Acidiplasma</taxon>
    </lineage>
</organism>
<comment type="caution">
    <text evidence="8">The sequence shown here is derived from an EMBL/GenBank/DDBJ whole genome shotgun (WGS) entry which is preliminary data.</text>
</comment>
<feature type="binding site" evidence="6">
    <location>
        <begin position="513"/>
        <end position="514"/>
    </location>
    <ligand>
        <name>alpha-maltose 1-phosphate</name>
        <dbReference type="ChEBI" id="CHEBI:63576"/>
    </ligand>
</feature>
<feature type="binding site" evidence="6">
    <location>
        <position position="303"/>
    </location>
    <ligand>
        <name>alpha-maltose 1-phosphate</name>
        <dbReference type="ChEBI" id="CHEBI:63576"/>
    </ligand>
</feature>
<dbReference type="AlphaFoldDB" id="A0A0P9CW05"/>